<comment type="catalytic activity">
    <reaction evidence="2">
        <text>2 GTP = 3',3'-c-di-GMP + 2 diphosphate</text>
        <dbReference type="Rhea" id="RHEA:24898"/>
        <dbReference type="ChEBI" id="CHEBI:33019"/>
        <dbReference type="ChEBI" id="CHEBI:37565"/>
        <dbReference type="ChEBI" id="CHEBI:58805"/>
        <dbReference type="EC" id="2.7.7.65"/>
    </reaction>
</comment>
<feature type="domain" description="GGDEF" evidence="6">
    <location>
        <begin position="320"/>
        <end position="455"/>
    </location>
</feature>
<proteinExistence type="predicted"/>
<dbReference type="CDD" id="cd01949">
    <property type="entry name" value="GGDEF"/>
    <property type="match status" value="1"/>
</dbReference>
<evidence type="ECO:0000313" key="8">
    <source>
        <dbReference type="Proteomes" id="UP000681356"/>
    </source>
</evidence>
<dbReference type="GO" id="GO:0000160">
    <property type="term" value="P:phosphorelay signal transduction system"/>
    <property type="evidence" value="ECO:0007669"/>
    <property type="project" value="InterPro"/>
</dbReference>
<evidence type="ECO:0000259" key="5">
    <source>
        <dbReference type="PROSITE" id="PS50110"/>
    </source>
</evidence>
<gene>
    <name evidence="7" type="ORF">KB874_15035</name>
</gene>
<accession>A0A8J8BAN7</accession>
<dbReference type="GO" id="GO:0005886">
    <property type="term" value="C:plasma membrane"/>
    <property type="evidence" value="ECO:0007669"/>
    <property type="project" value="TreeGrafter"/>
</dbReference>
<dbReference type="Proteomes" id="UP000681356">
    <property type="component" value="Unassembled WGS sequence"/>
</dbReference>
<dbReference type="SUPFAM" id="SSF52172">
    <property type="entry name" value="CheY-like"/>
    <property type="match status" value="2"/>
</dbReference>
<dbReference type="AlphaFoldDB" id="A0A8J8BAN7"/>
<dbReference type="PANTHER" id="PTHR45138:SF9">
    <property type="entry name" value="DIGUANYLATE CYCLASE DGCM-RELATED"/>
    <property type="match status" value="1"/>
</dbReference>
<evidence type="ECO:0000256" key="3">
    <source>
        <dbReference type="PROSITE-ProRule" id="PRU00169"/>
    </source>
</evidence>
<organism evidence="7 8">
    <name type="scientific">Thetidibacter halocola</name>
    <dbReference type="NCBI Taxonomy" id="2827239"/>
    <lineage>
        <taxon>Bacteria</taxon>
        <taxon>Pseudomonadati</taxon>
        <taxon>Pseudomonadota</taxon>
        <taxon>Alphaproteobacteria</taxon>
        <taxon>Rhodobacterales</taxon>
        <taxon>Roseobacteraceae</taxon>
        <taxon>Thetidibacter</taxon>
    </lineage>
</organism>
<dbReference type="InterPro" id="IPR001789">
    <property type="entry name" value="Sig_transdc_resp-reg_receiver"/>
</dbReference>
<dbReference type="GO" id="GO:1902201">
    <property type="term" value="P:negative regulation of bacterial-type flagellum-dependent cell motility"/>
    <property type="evidence" value="ECO:0007669"/>
    <property type="project" value="TreeGrafter"/>
</dbReference>
<dbReference type="EC" id="2.7.7.65" evidence="1"/>
<comment type="caution">
    <text evidence="7">The sequence shown here is derived from an EMBL/GenBank/DDBJ whole genome shotgun (WGS) entry which is preliminary data.</text>
</comment>
<dbReference type="GO" id="GO:0043709">
    <property type="term" value="P:cell adhesion involved in single-species biofilm formation"/>
    <property type="evidence" value="ECO:0007669"/>
    <property type="project" value="TreeGrafter"/>
</dbReference>
<dbReference type="NCBIfam" id="TIGR00254">
    <property type="entry name" value="GGDEF"/>
    <property type="match status" value="1"/>
</dbReference>
<dbReference type="GO" id="GO:0052621">
    <property type="term" value="F:diguanylate cyclase activity"/>
    <property type="evidence" value="ECO:0007669"/>
    <property type="project" value="UniProtKB-EC"/>
</dbReference>
<dbReference type="InterPro" id="IPR043128">
    <property type="entry name" value="Rev_trsase/Diguanyl_cyclase"/>
</dbReference>
<dbReference type="SMART" id="SM00448">
    <property type="entry name" value="REC"/>
    <property type="match status" value="1"/>
</dbReference>
<name>A0A8J8BAN7_9RHOB</name>
<dbReference type="SUPFAM" id="SSF55073">
    <property type="entry name" value="Nucleotide cyclase"/>
    <property type="match status" value="1"/>
</dbReference>
<dbReference type="InterPro" id="IPR050469">
    <property type="entry name" value="Diguanylate_Cyclase"/>
</dbReference>
<evidence type="ECO:0000256" key="1">
    <source>
        <dbReference type="ARBA" id="ARBA00012528"/>
    </source>
</evidence>
<dbReference type="PROSITE" id="PS50110">
    <property type="entry name" value="RESPONSE_REGULATORY"/>
    <property type="match status" value="1"/>
</dbReference>
<dbReference type="InterPro" id="IPR011006">
    <property type="entry name" value="CheY-like_superfamily"/>
</dbReference>
<evidence type="ECO:0000313" key="7">
    <source>
        <dbReference type="EMBL" id="MBS0125403.1"/>
    </source>
</evidence>
<evidence type="ECO:0000256" key="2">
    <source>
        <dbReference type="ARBA" id="ARBA00034247"/>
    </source>
</evidence>
<dbReference type="PROSITE" id="PS50887">
    <property type="entry name" value="GGDEF"/>
    <property type="match status" value="1"/>
</dbReference>
<dbReference type="Pfam" id="PF00072">
    <property type="entry name" value="Response_reg"/>
    <property type="match status" value="1"/>
</dbReference>
<protein>
    <recommendedName>
        <fullName evidence="1">diguanylate cyclase</fullName>
        <ecNumber evidence="1">2.7.7.65</ecNumber>
    </recommendedName>
</protein>
<dbReference type="InterPro" id="IPR000160">
    <property type="entry name" value="GGDEF_dom"/>
</dbReference>
<sequence length="484" mass="52627">MTGRILIVDSVPTNRIVLRVKLATAFYDVMQAATGKSALVALKRHRPDLVIASSNLPDMTGQAFCAALRRHAVGSRLPVILILGEDLPEERLAALAAGADDVLSRPVDDLVLLARLRSLLRARDAESELELREDTRRALGLAEPPSDFAPPARVALVPACGRDEAHRILEALREALPDRIDLIEPDDVLRDRNPAPDVFVLLESGGQGGEGLALLPQLRSRTDTRHSALIYVAYPHQRREAAAALDMGANDLLANGPDIAELALRIRKQAARKRTADRLRANMRDGLRAALTDPLTGLYNRRYALPHMHRLAERSLGRGRSYALLVADLDHFKRVNDLYGHSAGDAVLVELAERLRNNLRAADLIARLGGEEFLIVMPDASREAAKRTAERLCAVMTEQPVLLPDGAEVRVTLSIGVAVGHPSDGESPESLIDKADRALYGAKSQGRNMVVMADTVTRLVAPGTTPLPPTYALEGDEARRKAQG</sequence>
<comment type="caution">
    <text evidence="3">Lacks conserved residue(s) required for the propagation of feature annotation.</text>
</comment>
<evidence type="ECO:0000256" key="4">
    <source>
        <dbReference type="SAM" id="MobiDB-lite"/>
    </source>
</evidence>
<keyword evidence="7" id="KW-0808">Transferase</keyword>
<feature type="domain" description="Response regulatory" evidence="5">
    <location>
        <begin position="4"/>
        <end position="120"/>
    </location>
</feature>
<dbReference type="InterPro" id="IPR029787">
    <property type="entry name" value="Nucleotide_cyclase"/>
</dbReference>
<dbReference type="Gene3D" id="3.30.70.270">
    <property type="match status" value="1"/>
</dbReference>
<dbReference type="Gene3D" id="3.40.50.2300">
    <property type="match status" value="1"/>
</dbReference>
<dbReference type="Pfam" id="PF00990">
    <property type="entry name" value="GGDEF"/>
    <property type="match status" value="1"/>
</dbReference>
<dbReference type="RefSeq" id="WP_212537376.1">
    <property type="nucleotide sequence ID" value="NZ_JAGTUU010000006.1"/>
</dbReference>
<dbReference type="PANTHER" id="PTHR45138">
    <property type="entry name" value="REGULATORY COMPONENTS OF SENSORY TRANSDUCTION SYSTEM"/>
    <property type="match status" value="1"/>
</dbReference>
<dbReference type="SMART" id="SM00267">
    <property type="entry name" value="GGDEF"/>
    <property type="match status" value="1"/>
</dbReference>
<reference evidence="7" key="1">
    <citation type="submission" date="2021-04" db="EMBL/GenBank/DDBJ databases">
        <authorList>
            <person name="Yoon J."/>
        </authorList>
    </citation>
    <scope>NUCLEOTIDE SEQUENCE</scope>
    <source>
        <strain evidence="7">KMU-90</strain>
    </source>
</reference>
<dbReference type="EMBL" id="JAGTUU010000006">
    <property type="protein sequence ID" value="MBS0125403.1"/>
    <property type="molecule type" value="Genomic_DNA"/>
</dbReference>
<keyword evidence="7" id="KW-0548">Nucleotidyltransferase</keyword>
<keyword evidence="8" id="KW-1185">Reference proteome</keyword>
<dbReference type="FunFam" id="3.30.70.270:FF:000001">
    <property type="entry name" value="Diguanylate cyclase domain protein"/>
    <property type="match status" value="1"/>
</dbReference>
<evidence type="ECO:0000259" key="6">
    <source>
        <dbReference type="PROSITE" id="PS50887"/>
    </source>
</evidence>
<feature type="region of interest" description="Disordered" evidence="4">
    <location>
        <begin position="463"/>
        <end position="484"/>
    </location>
</feature>